<comment type="caution">
    <text evidence="2">The sequence shown here is derived from an EMBL/GenBank/DDBJ whole genome shotgun (WGS) entry which is preliminary data.</text>
</comment>
<feature type="signal peptide" evidence="1">
    <location>
        <begin position="1"/>
        <end position="28"/>
    </location>
</feature>
<dbReference type="RefSeq" id="WP_165336283.1">
    <property type="nucleotide sequence ID" value="NZ_JAAKZW010000257.1"/>
</dbReference>
<proteinExistence type="predicted"/>
<accession>A0A6G4XVS6</accession>
<reference evidence="2 3" key="1">
    <citation type="submission" date="2020-02" db="EMBL/GenBank/DDBJ databases">
        <title>Whole-genome analyses of novel actinobacteria.</title>
        <authorList>
            <person name="Sahin N."/>
            <person name="Tokatli A."/>
        </authorList>
    </citation>
    <scope>NUCLEOTIDE SEQUENCE [LARGE SCALE GENOMIC DNA]</scope>
    <source>
        <strain evidence="2 3">YC504</strain>
    </source>
</reference>
<name>A0A6G4XVS6_9ACTN</name>
<protein>
    <recommendedName>
        <fullName evidence="4">Lipoprotein</fullName>
    </recommendedName>
</protein>
<keyword evidence="3" id="KW-1185">Reference proteome</keyword>
<organism evidence="2 3">
    <name type="scientific">Streptomyces mesophilus</name>
    <dbReference type="NCBI Taxonomy" id="1775132"/>
    <lineage>
        <taxon>Bacteria</taxon>
        <taxon>Bacillati</taxon>
        <taxon>Actinomycetota</taxon>
        <taxon>Actinomycetes</taxon>
        <taxon>Kitasatosporales</taxon>
        <taxon>Streptomycetaceae</taxon>
        <taxon>Streptomyces</taxon>
    </lineage>
</organism>
<dbReference type="PROSITE" id="PS51257">
    <property type="entry name" value="PROKAR_LIPOPROTEIN"/>
    <property type="match status" value="1"/>
</dbReference>
<dbReference type="Proteomes" id="UP000481109">
    <property type="component" value="Unassembled WGS sequence"/>
</dbReference>
<dbReference type="EMBL" id="JAAKZW010000257">
    <property type="protein sequence ID" value="NGO80870.1"/>
    <property type="molecule type" value="Genomic_DNA"/>
</dbReference>
<gene>
    <name evidence="2" type="ORF">G6045_35205</name>
</gene>
<keyword evidence="1" id="KW-0732">Signal</keyword>
<evidence type="ECO:0000313" key="2">
    <source>
        <dbReference type="EMBL" id="NGO80870.1"/>
    </source>
</evidence>
<dbReference type="AlphaFoldDB" id="A0A6G4XVS6"/>
<feature type="chain" id="PRO_5039048731" description="Lipoprotein" evidence="1">
    <location>
        <begin position="29"/>
        <end position="158"/>
    </location>
</feature>
<sequence>MSTVVRSRRVPRALSAAVAACGVALLMACGRPDGLHVQGPAISPSPQKGPVYVADAMGQPLRRPTSVGLSELVTVSDLKWSSWGGSTAVATGKLSGAWCLPGCEKEPYDVTVTLSGLQQQERVAYYRRASVVPDDPAKLPPEAVKVQLQAIRLTVPVY</sequence>
<evidence type="ECO:0008006" key="4">
    <source>
        <dbReference type="Google" id="ProtNLM"/>
    </source>
</evidence>
<evidence type="ECO:0000256" key="1">
    <source>
        <dbReference type="SAM" id="SignalP"/>
    </source>
</evidence>
<evidence type="ECO:0000313" key="3">
    <source>
        <dbReference type="Proteomes" id="UP000481109"/>
    </source>
</evidence>